<dbReference type="Proteomes" id="UP001321520">
    <property type="component" value="Chromosome"/>
</dbReference>
<feature type="domain" description="Thiazolinyl imine reductase-like C-terminal" evidence="2">
    <location>
        <begin position="155"/>
        <end position="250"/>
    </location>
</feature>
<dbReference type="InterPro" id="IPR048655">
    <property type="entry name" value="Irp3-like_C"/>
</dbReference>
<dbReference type="Gene3D" id="3.30.360.10">
    <property type="entry name" value="Dihydrodipicolinate Reductase, domain 2"/>
    <property type="match status" value="1"/>
</dbReference>
<gene>
    <name evidence="3" type="ORF">M8T91_09040</name>
</gene>
<feature type="domain" description="Gfo/Idh/MocA-like oxidoreductase N-terminal" evidence="1">
    <location>
        <begin position="8"/>
        <end position="128"/>
    </location>
</feature>
<reference evidence="3 4" key="1">
    <citation type="submission" date="2022-05" db="EMBL/GenBank/DDBJ databases">
        <title>Microbulbifer sp. nov., isolated from sponge.</title>
        <authorList>
            <person name="Gao L."/>
        </authorList>
    </citation>
    <scope>NUCLEOTIDE SEQUENCE [LARGE SCALE GENOMIC DNA]</scope>
    <source>
        <strain evidence="3 4">MI-G</strain>
    </source>
</reference>
<dbReference type="EMBL" id="CP098023">
    <property type="protein sequence ID" value="WKD51547.1"/>
    <property type="molecule type" value="Genomic_DNA"/>
</dbReference>
<evidence type="ECO:0000313" key="3">
    <source>
        <dbReference type="EMBL" id="WKD51547.1"/>
    </source>
</evidence>
<dbReference type="InterPro" id="IPR036291">
    <property type="entry name" value="NAD(P)-bd_dom_sf"/>
</dbReference>
<dbReference type="PANTHER" id="PTHR43377">
    <property type="entry name" value="BILIVERDIN REDUCTASE A"/>
    <property type="match status" value="1"/>
</dbReference>
<dbReference type="SUPFAM" id="SSF51735">
    <property type="entry name" value="NAD(P)-binding Rossmann-fold domains"/>
    <property type="match status" value="1"/>
</dbReference>
<dbReference type="Pfam" id="PF21390">
    <property type="entry name" value="Irp3-like_C"/>
    <property type="match status" value="1"/>
</dbReference>
<dbReference type="InterPro" id="IPR051450">
    <property type="entry name" value="Gfo/Idh/MocA_Oxidoreductases"/>
</dbReference>
<protein>
    <submittedName>
        <fullName evidence="3">Gfo/Idh/MocA family oxidoreductase</fullName>
    </submittedName>
</protein>
<dbReference type="InterPro" id="IPR010091">
    <property type="entry name" value="Thiazolinyl_imide_reductase"/>
</dbReference>
<organism evidence="3 4">
    <name type="scientific">Microbulbifer spongiae</name>
    <dbReference type="NCBI Taxonomy" id="2944933"/>
    <lineage>
        <taxon>Bacteria</taxon>
        <taxon>Pseudomonadati</taxon>
        <taxon>Pseudomonadota</taxon>
        <taxon>Gammaproteobacteria</taxon>
        <taxon>Cellvibrionales</taxon>
        <taxon>Microbulbiferaceae</taxon>
        <taxon>Microbulbifer</taxon>
    </lineage>
</organism>
<sequence length="368" mass="40155">MGVDKRKRVVVAGTGFGRIYLEALTSSRLPGRDYFELAGLLARGSDYSRSCAEQYGVPLYTEAEQIPDDIDIVCVVVRSGATGGEGSELAQSLLKRGIHVLQEHPVHTKEITANLLAAKQGNAAYAVNTLYPNLRPTRQFLAAAEYLRWHQRLEMVDAICNSQMAYPLLDVIGRAVGGLRPWSFSEPEHAEGHPFQSLSATLGGVPLTLRIQNQVHPQDPDNHSLLLHRLAIGSEGGVLTLADTHGPVLWNPRLHSPRDQTGRLILSGEGTERLAVPSMVTLGDSDMRSYHDIFALTWPEAVIQALHSLCADIAQPERRRQSGQWALSVSMAWSDLTARIGMPALIQPGEPEPVSVQALTDIVSQACD</sequence>
<dbReference type="InterPro" id="IPR000683">
    <property type="entry name" value="Gfo/Idh/MocA-like_OxRdtase_N"/>
</dbReference>
<evidence type="ECO:0000259" key="1">
    <source>
        <dbReference type="Pfam" id="PF01408"/>
    </source>
</evidence>
<keyword evidence="4" id="KW-1185">Reference proteome</keyword>
<proteinExistence type="predicted"/>
<accession>A0ABY9EGW9</accession>
<name>A0ABY9EGW9_9GAMM</name>
<evidence type="ECO:0000313" key="4">
    <source>
        <dbReference type="Proteomes" id="UP001321520"/>
    </source>
</evidence>
<dbReference type="PANTHER" id="PTHR43377:SF1">
    <property type="entry name" value="BILIVERDIN REDUCTASE A"/>
    <property type="match status" value="1"/>
</dbReference>
<dbReference type="NCBIfam" id="TIGR01761">
    <property type="entry name" value="thiaz-red"/>
    <property type="match status" value="1"/>
</dbReference>
<dbReference type="Pfam" id="PF01408">
    <property type="entry name" value="GFO_IDH_MocA"/>
    <property type="match status" value="1"/>
</dbReference>
<dbReference type="RefSeq" id="WP_301418918.1">
    <property type="nucleotide sequence ID" value="NZ_CP098023.1"/>
</dbReference>
<dbReference type="Gene3D" id="3.40.50.720">
    <property type="entry name" value="NAD(P)-binding Rossmann-like Domain"/>
    <property type="match status" value="1"/>
</dbReference>
<evidence type="ECO:0000259" key="2">
    <source>
        <dbReference type="Pfam" id="PF21390"/>
    </source>
</evidence>